<sequence length="76" mass="8046">MPGAFRALMMHSFLCIGGMEEPQLKVTSGFGAKYPWRRLTLVLAGGAAGQLQSIAGLLSARPTQVHAGPVPAYSYI</sequence>
<evidence type="ECO:0000313" key="1">
    <source>
        <dbReference type="EMBL" id="TNN63484.1"/>
    </source>
</evidence>
<name>A0A4Z2HEY9_9TELE</name>
<protein>
    <submittedName>
        <fullName evidence="1">Uncharacterized protein</fullName>
    </submittedName>
</protein>
<dbReference type="Proteomes" id="UP000314294">
    <property type="component" value="Unassembled WGS sequence"/>
</dbReference>
<reference evidence="1 2" key="1">
    <citation type="submission" date="2019-03" db="EMBL/GenBank/DDBJ databases">
        <title>First draft genome of Liparis tanakae, snailfish: a comprehensive survey of snailfish specific genes.</title>
        <authorList>
            <person name="Kim W."/>
            <person name="Song I."/>
            <person name="Jeong J.-H."/>
            <person name="Kim D."/>
            <person name="Kim S."/>
            <person name="Ryu S."/>
            <person name="Song J.Y."/>
            <person name="Lee S.K."/>
        </authorList>
    </citation>
    <scope>NUCLEOTIDE SEQUENCE [LARGE SCALE GENOMIC DNA]</scope>
    <source>
        <tissue evidence="1">Muscle</tissue>
    </source>
</reference>
<gene>
    <name evidence="1" type="ORF">EYF80_026334</name>
</gene>
<keyword evidence="2" id="KW-1185">Reference proteome</keyword>
<proteinExistence type="predicted"/>
<dbReference type="EMBL" id="SRLO01000272">
    <property type="protein sequence ID" value="TNN63484.1"/>
    <property type="molecule type" value="Genomic_DNA"/>
</dbReference>
<evidence type="ECO:0000313" key="2">
    <source>
        <dbReference type="Proteomes" id="UP000314294"/>
    </source>
</evidence>
<organism evidence="1 2">
    <name type="scientific">Liparis tanakae</name>
    <name type="common">Tanaka's snailfish</name>
    <dbReference type="NCBI Taxonomy" id="230148"/>
    <lineage>
        <taxon>Eukaryota</taxon>
        <taxon>Metazoa</taxon>
        <taxon>Chordata</taxon>
        <taxon>Craniata</taxon>
        <taxon>Vertebrata</taxon>
        <taxon>Euteleostomi</taxon>
        <taxon>Actinopterygii</taxon>
        <taxon>Neopterygii</taxon>
        <taxon>Teleostei</taxon>
        <taxon>Neoteleostei</taxon>
        <taxon>Acanthomorphata</taxon>
        <taxon>Eupercaria</taxon>
        <taxon>Perciformes</taxon>
        <taxon>Cottioidei</taxon>
        <taxon>Cottales</taxon>
        <taxon>Liparidae</taxon>
        <taxon>Liparis</taxon>
    </lineage>
</organism>
<comment type="caution">
    <text evidence="1">The sequence shown here is derived from an EMBL/GenBank/DDBJ whole genome shotgun (WGS) entry which is preliminary data.</text>
</comment>
<accession>A0A4Z2HEY9</accession>
<dbReference type="AlphaFoldDB" id="A0A4Z2HEY9"/>